<name>A0A9X2M494_STRMQ</name>
<dbReference type="AlphaFoldDB" id="A0A9X2M494"/>
<accession>A0A9X2M494</accession>
<dbReference type="SUPFAM" id="SSF56112">
    <property type="entry name" value="Protein kinase-like (PK-like)"/>
    <property type="match status" value="1"/>
</dbReference>
<dbReference type="Proteomes" id="UP001142400">
    <property type="component" value="Unassembled WGS sequence"/>
</dbReference>
<sequence length="450" mass="48165">MATAEPPSRTAPDGDTAPDGGGASGHSGATGHGSAAEYDDTTEHGGASAAERAAVAAAADRLGLTVGEEIWEGGSPARVHRARAADGGEVVLKVLAAHPGAVDGHDLGSFRGKLHQIRHITDHAPKLAARYLTVLDTIEGDGWAATTTPYLPSEDLGACLRRGDGDEELFLARNADALRALLTDGYGSAAHPTPPGHLDDVHIGRFLRRLPVLEEHLPEVAGKRELVVEGRRLEAPAPLLRRLLETERDRLDALAPARLGFPAHGDTNIRNLLFATEGDANTDVRIIDPRGSTGPWDPVYDMAKILFSLTVWDPMLRLGIRIRRDGPDGGWHTGFRRPVYPGYRSAAHHYLDRLDATGAPALFEGDPHWKQRLLLTHALHVLAEAPCRLSDRKPKPDVGGRHSPPEELALGHYLLGTLLLNDLAAQWSEGAADLDTDRHLAVVTGGPPPP</sequence>
<evidence type="ECO:0000313" key="3">
    <source>
        <dbReference type="Proteomes" id="UP001142400"/>
    </source>
</evidence>
<evidence type="ECO:0000256" key="1">
    <source>
        <dbReference type="SAM" id="MobiDB-lite"/>
    </source>
</evidence>
<dbReference type="InterPro" id="IPR011009">
    <property type="entry name" value="Kinase-like_dom_sf"/>
</dbReference>
<evidence type="ECO:0000313" key="2">
    <source>
        <dbReference type="EMBL" id="MCQ8834786.1"/>
    </source>
</evidence>
<comment type="caution">
    <text evidence="2">The sequence shown here is derived from an EMBL/GenBank/DDBJ whole genome shotgun (WGS) entry which is preliminary data.</text>
</comment>
<organism evidence="2 3">
    <name type="scientific">Streptomyces malaysiensis subsp. samsunensis</name>
    <dbReference type="NCBI Taxonomy" id="459658"/>
    <lineage>
        <taxon>Bacteria</taxon>
        <taxon>Bacillati</taxon>
        <taxon>Actinomycetota</taxon>
        <taxon>Actinomycetes</taxon>
        <taxon>Kitasatosporales</taxon>
        <taxon>Streptomycetaceae</taxon>
        <taxon>Streptomyces</taxon>
        <taxon>Streptomyces violaceusniger group</taxon>
    </lineage>
</organism>
<dbReference type="EMBL" id="JANIIC010000063">
    <property type="protein sequence ID" value="MCQ8834786.1"/>
    <property type="molecule type" value="Genomic_DNA"/>
</dbReference>
<protein>
    <submittedName>
        <fullName evidence="2">Aminoglycoside phosphotransferase family protein</fullName>
    </submittedName>
</protein>
<dbReference type="RefSeq" id="WP_257635034.1">
    <property type="nucleotide sequence ID" value="NZ_JANIIC010000063.1"/>
</dbReference>
<gene>
    <name evidence="2" type="ORF">NQU54_38445</name>
</gene>
<feature type="region of interest" description="Disordered" evidence="1">
    <location>
        <begin position="1"/>
        <end position="52"/>
    </location>
</feature>
<reference evidence="2" key="1">
    <citation type="submission" date="2022-06" db="EMBL/GenBank/DDBJ databases">
        <title>WGS of actinobacteria.</title>
        <authorList>
            <person name="Thawai C."/>
        </authorList>
    </citation>
    <scope>NUCLEOTIDE SEQUENCE</scope>
    <source>
        <strain evidence="2">DSM 42010</strain>
    </source>
</reference>
<feature type="compositionally biased region" description="Gly residues" evidence="1">
    <location>
        <begin position="19"/>
        <end position="31"/>
    </location>
</feature>
<keyword evidence="3" id="KW-1185">Reference proteome</keyword>
<proteinExistence type="predicted"/>